<dbReference type="InterPro" id="IPR000838">
    <property type="entry name" value="RNA_pol_sigma70_ECF_CS"/>
</dbReference>
<keyword evidence="4 6" id="KW-0238">DNA-binding</keyword>
<dbReference type="STRING" id="575540.Isop_2341"/>
<dbReference type="OrthoDB" id="9785675at2"/>
<dbReference type="InterPro" id="IPR013324">
    <property type="entry name" value="RNA_pol_sigma_r3/r4-like"/>
</dbReference>
<proteinExistence type="inferred from homology"/>
<feature type="region of interest" description="Disordered" evidence="7">
    <location>
        <begin position="123"/>
        <end position="144"/>
    </location>
</feature>
<feature type="domain" description="RNA polymerase sigma factor 70 region 4 type 2" evidence="9">
    <location>
        <begin position="148"/>
        <end position="199"/>
    </location>
</feature>
<dbReference type="PANTHER" id="PTHR43133:SF8">
    <property type="entry name" value="RNA POLYMERASE SIGMA FACTOR HI_1459-RELATED"/>
    <property type="match status" value="1"/>
</dbReference>
<dbReference type="KEGG" id="ipa:Isop_2341"/>
<evidence type="ECO:0000256" key="6">
    <source>
        <dbReference type="RuleBase" id="RU000716"/>
    </source>
</evidence>
<dbReference type="NCBIfam" id="TIGR02937">
    <property type="entry name" value="sigma70-ECF"/>
    <property type="match status" value="1"/>
</dbReference>
<dbReference type="InterPro" id="IPR013325">
    <property type="entry name" value="RNA_pol_sigma_r2"/>
</dbReference>
<dbReference type="RefSeq" id="WP_013565206.1">
    <property type="nucleotide sequence ID" value="NC_014962.1"/>
</dbReference>
<dbReference type="PANTHER" id="PTHR43133">
    <property type="entry name" value="RNA POLYMERASE ECF-TYPE SIGMA FACTO"/>
    <property type="match status" value="1"/>
</dbReference>
<comment type="similarity">
    <text evidence="1 6">Belongs to the sigma-70 factor family. ECF subfamily.</text>
</comment>
<evidence type="ECO:0000313" key="11">
    <source>
        <dbReference type="Proteomes" id="UP000008631"/>
    </source>
</evidence>
<name>E8R6K7_ISOPI</name>
<keyword evidence="11" id="KW-1185">Reference proteome</keyword>
<dbReference type="AlphaFoldDB" id="E8R6K7"/>
<dbReference type="GO" id="GO:0006352">
    <property type="term" value="P:DNA-templated transcription initiation"/>
    <property type="evidence" value="ECO:0007669"/>
    <property type="project" value="InterPro"/>
</dbReference>
<reference evidence="10 11" key="2">
    <citation type="journal article" date="2011" name="Stand. Genomic Sci.">
        <title>Complete genome sequence of Isosphaera pallida type strain (IS1B).</title>
        <authorList>
            <consortium name="US DOE Joint Genome Institute (JGI-PGF)"/>
            <person name="Goker M."/>
            <person name="Cleland D."/>
            <person name="Saunders E."/>
            <person name="Lapidus A."/>
            <person name="Nolan M."/>
            <person name="Lucas S."/>
            <person name="Hammon N."/>
            <person name="Deshpande S."/>
            <person name="Cheng J.F."/>
            <person name="Tapia R."/>
            <person name="Han C."/>
            <person name="Goodwin L."/>
            <person name="Pitluck S."/>
            <person name="Liolios K."/>
            <person name="Pagani I."/>
            <person name="Ivanova N."/>
            <person name="Mavromatis K."/>
            <person name="Pati A."/>
            <person name="Chen A."/>
            <person name="Palaniappan K."/>
            <person name="Land M."/>
            <person name="Hauser L."/>
            <person name="Chang Y.J."/>
            <person name="Jeffries C.D."/>
            <person name="Detter J.C."/>
            <person name="Beck B."/>
            <person name="Woyke T."/>
            <person name="Bristow J."/>
            <person name="Eisen J.A."/>
            <person name="Markowitz V."/>
            <person name="Hugenholtz P."/>
            <person name="Kyrpides N.C."/>
            <person name="Klenk H.P."/>
        </authorList>
    </citation>
    <scope>NUCLEOTIDE SEQUENCE [LARGE SCALE GENOMIC DNA]</scope>
    <source>
        <strain evidence="11">ATCC 43644 / DSM 9630 / IS1B</strain>
    </source>
</reference>
<evidence type="ECO:0000256" key="5">
    <source>
        <dbReference type="ARBA" id="ARBA00023163"/>
    </source>
</evidence>
<keyword evidence="2 6" id="KW-0805">Transcription regulation</keyword>
<dbReference type="EMBL" id="CP002353">
    <property type="protein sequence ID" value="ADV62918.1"/>
    <property type="molecule type" value="Genomic_DNA"/>
</dbReference>
<protein>
    <recommendedName>
        <fullName evidence="6">RNA polymerase sigma factor</fullName>
    </recommendedName>
</protein>
<dbReference type="InterPro" id="IPR013249">
    <property type="entry name" value="RNA_pol_sigma70_r4_t2"/>
</dbReference>
<accession>E8R6K7</accession>
<dbReference type="Gene3D" id="1.10.10.10">
    <property type="entry name" value="Winged helix-like DNA-binding domain superfamily/Winged helix DNA-binding domain"/>
    <property type="match status" value="1"/>
</dbReference>
<dbReference type="InterPro" id="IPR014284">
    <property type="entry name" value="RNA_pol_sigma-70_dom"/>
</dbReference>
<evidence type="ECO:0000259" key="8">
    <source>
        <dbReference type="Pfam" id="PF04542"/>
    </source>
</evidence>
<evidence type="ECO:0000256" key="4">
    <source>
        <dbReference type="ARBA" id="ARBA00023125"/>
    </source>
</evidence>
<gene>
    <name evidence="10" type="ordered locus">Isop_2341</name>
</gene>
<evidence type="ECO:0000256" key="1">
    <source>
        <dbReference type="ARBA" id="ARBA00010641"/>
    </source>
</evidence>
<dbReference type="CDD" id="cd06171">
    <property type="entry name" value="Sigma70_r4"/>
    <property type="match status" value="1"/>
</dbReference>
<evidence type="ECO:0000313" key="10">
    <source>
        <dbReference type="EMBL" id="ADV62918.1"/>
    </source>
</evidence>
<keyword evidence="3 6" id="KW-0731">Sigma factor</keyword>
<dbReference type="InterPro" id="IPR039425">
    <property type="entry name" value="RNA_pol_sigma-70-like"/>
</dbReference>
<evidence type="ECO:0000256" key="2">
    <source>
        <dbReference type="ARBA" id="ARBA00023015"/>
    </source>
</evidence>
<dbReference type="InterPro" id="IPR036388">
    <property type="entry name" value="WH-like_DNA-bd_sf"/>
</dbReference>
<dbReference type="GO" id="GO:0003677">
    <property type="term" value="F:DNA binding"/>
    <property type="evidence" value="ECO:0007669"/>
    <property type="project" value="UniProtKB-KW"/>
</dbReference>
<dbReference type="InParanoid" id="E8R6K7"/>
<sequence length="218" mass="24168">MRKQRLVAGPDPHPLNASLKEAAAPDDPAVDGAAEERRAVSRLRSGDPGAARWLIETFQGVVLGVCLRMLGHRHDAEDVAQEVFLRALRAMPGFDPERPLRPWLVGIAANRCRTALARRARRPVSIEPPLDRPDPRPSQADPDDLAGELERALRLLRPEYRQVFSLYHEHGLDYDAIAKAVGRPVGTVKTWLHRARGQLARELAQRGVDCPSTPASEE</sequence>
<feature type="region of interest" description="Disordered" evidence="7">
    <location>
        <begin position="1"/>
        <end position="32"/>
    </location>
</feature>
<feature type="domain" description="RNA polymerase sigma-70 region 2" evidence="8">
    <location>
        <begin position="54"/>
        <end position="122"/>
    </location>
</feature>
<dbReference type="SUPFAM" id="SSF88946">
    <property type="entry name" value="Sigma2 domain of RNA polymerase sigma factors"/>
    <property type="match status" value="1"/>
</dbReference>
<keyword evidence="5 6" id="KW-0804">Transcription</keyword>
<dbReference type="Gene3D" id="1.10.1740.10">
    <property type="match status" value="1"/>
</dbReference>
<dbReference type="Proteomes" id="UP000008631">
    <property type="component" value="Chromosome"/>
</dbReference>
<dbReference type="InterPro" id="IPR007627">
    <property type="entry name" value="RNA_pol_sigma70_r2"/>
</dbReference>
<evidence type="ECO:0000256" key="3">
    <source>
        <dbReference type="ARBA" id="ARBA00023082"/>
    </source>
</evidence>
<dbReference type="Pfam" id="PF04542">
    <property type="entry name" value="Sigma70_r2"/>
    <property type="match status" value="1"/>
</dbReference>
<evidence type="ECO:0000259" key="9">
    <source>
        <dbReference type="Pfam" id="PF08281"/>
    </source>
</evidence>
<reference key="1">
    <citation type="submission" date="2010-11" db="EMBL/GenBank/DDBJ databases">
        <title>The complete sequence of chromosome of Isophaera pallida ATCC 43644.</title>
        <authorList>
            <consortium name="US DOE Joint Genome Institute (JGI-PGF)"/>
            <person name="Lucas S."/>
            <person name="Copeland A."/>
            <person name="Lapidus A."/>
            <person name="Bruce D."/>
            <person name="Goodwin L."/>
            <person name="Pitluck S."/>
            <person name="Kyrpides N."/>
            <person name="Mavromatis K."/>
            <person name="Pagani I."/>
            <person name="Ivanova N."/>
            <person name="Saunders E."/>
            <person name="Brettin T."/>
            <person name="Detter J.C."/>
            <person name="Han C."/>
            <person name="Tapia R."/>
            <person name="Land M."/>
            <person name="Hauser L."/>
            <person name="Markowitz V."/>
            <person name="Cheng J.-F."/>
            <person name="Hugenholtz P."/>
            <person name="Woyke T."/>
            <person name="Wu D."/>
            <person name="Eisen J.A."/>
        </authorList>
    </citation>
    <scope>NUCLEOTIDE SEQUENCE</scope>
    <source>
        <strain>ATCC 43644</strain>
    </source>
</reference>
<organism evidence="10 11">
    <name type="scientific">Isosphaera pallida (strain ATCC 43644 / DSM 9630 / IS1B)</name>
    <dbReference type="NCBI Taxonomy" id="575540"/>
    <lineage>
        <taxon>Bacteria</taxon>
        <taxon>Pseudomonadati</taxon>
        <taxon>Planctomycetota</taxon>
        <taxon>Planctomycetia</taxon>
        <taxon>Isosphaerales</taxon>
        <taxon>Isosphaeraceae</taxon>
        <taxon>Isosphaera</taxon>
    </lineage>
</organism>
<dbReference type="Pfam" id="PF08281">
    <property type="entry name" value="Sigma70_r4_2"/>
    <property type="match status" value="1"/>
</dbReference>
<dbReference type="PROSITE" id="PS01063">
    <property type="entry name" value="SIGMA70_ECF"/>
    <property type="match status" value="1"/>
</dbReference>
<evidence type="ECO:0000256" key="7">
    <source>
        <dbReference type="SAM" id="MobiDB-lite"/>
    </source>
</evidence>
<dbReference type="GO" id="GO:0016987">
    <property type="term" value="F:sigma factor activity"/>
    <property type="evidence" value="ECO:0007669"/>
    <property type="project" value="UniProtKB-KW"/>
</dbReference>
<dbReference type="eggNOG" id="COG1595">
    <property type="taxonomic scope" value="Bacteria"/>
</dbReference>
<dbReference type="SUPFAM" id="SSF88659">
    <property type="entry name" value="Sigma3 and sigma4 domains of RNA polymerase sigma factors"/>
    <property type="match status" value="1"/>
</dbReference>
<dbReference type="HOGENOM" id="CLU_047691_3_0_0"/>
<feature type="compositionally biased region" description="Low complexity" evidence="7">
    <location>
        <begin position="21"/>
        <end position="32"/>
    </location>
</feature>